<dbReference type="InterPro" id="IPR036188">
    <property type="entry name" value="FAD/NAD-bd_sf"/>
</dbReference>
<evidence type="ECO:0000256" key="3">
    <source>
        <dbReference type="ARBA" id="ARBA00022827"/>
    </source>
</evidence>
<dbReference type="Gene3D" id="3.50.50.60">
    <property type="entry name" value="FAD/NAD(P)-binding domain"/>
    <property type="match status" value="2"/>
</dbReference>
<evidence type="ECO:0000256" key="2">
    <source>
        <dbReference type="ARBA" id="ARBA00022630"/>
    </source>
</evidence>
<dbReference type="SUPFAM" id="SSF51905">
    <property type="entry name" value="FAD/NAD(P)-binding domain"/>
    <property type="match status" value="2"/>
</dbReference>
<evidence type="ECO:0000313" key="5">
    <source>
        <dbReference type="EMBL" id="KAK5532772.1"/>
    </source>
</evidence>
<evidence type="ECO:0000256" key="4">
    <source>
        <dbReference type="ARBA" id="ARBA00023002"/>
    </source>
</evidence>
<dbReference type="GO" id="GO:0050660">
    <property type="term" value="F:flavin adenine dinucleotide binding"/>
    <property type="evidence" value="ECO:0007669"/>
    <property type="project" value="InterPro"/>
</dbReference>
<dbReference type="InterPro" id="IPR051209">
    <property type="entry name" value="FAD-bind_Monooxygenase_sf"/>
</dbReference>
<dbReference type="InterPro" id="IPR020946">
    <property type="entry name" value="Flavin_mOase-like"/>
</dbReference>
<reference evidence="5 6" key="1">
    <citation type="submission" date="2023-06" db="EMBL/GenBank/DDBJ databases">
        <title>Black Yeasts Isolated from many extreme environments.</title>
        <authorList>
            <person name="Coleine C."/>
            <person name="Stajich J.E."/>
            <person name="Selbmann L."/>
        </authorList>
    </citation>
    <scope>NUCLEOTIDE SEQUENCE [LARGE SCALE GENOMIC DNA]</scope>
    <source>
        <strain evidence="5 6">CCFEE 5887</strain>
    </source>
</reference>
<gene>
    <name evidence="5" type="ORF">LTR25_007476</name>
</gene>
<comment type="caution">
    <text evidence="5">The sequence shown here is derived from an EMBL/GenBank/DDBJ whole genome shotgun (WGS) entry which is preliminary data.</text>
</comment>
<dbReference type="PANTHER" id="PTHR42877:SF7">
    <property type="entry name" value="FLAVIN-BINDING MONOOXYGENASE-RELATED"/>
    <property type="match status" value="1"/>
</dbReference>
<dbReference type="GO" id="GO:0050661">
    <property type="term" value="F:NADP binding"/>
    <property type="evidence" value="ECO:0007669"/>
    <property type="project" value="InterPro"/>
</dbReference>
<keyword evidence="3" id="KW-0274">FAD</keyword>
<dbReference type="AlphaFoldDB" id="A0AAV9Q0H1"/>
<dbReference type="PANTHER" id="PTHR42877">
    <property type="entry name" value="L-ORNITHINE N(5)-MONOOXYGENASE-RELATED"/>
    <property type="match status" value="1"/>
</dbReference>
<comment type="similarity">
    <text evidence="1">Belongs to the FAD-binding monooxygenase family.</text>
</comment>
<dbReference type="Pfam" id="PF00743">
    <property type="entry name" value="FMO-like"/>
    <property type="match status" value="1"/>
</dbReference>
<sequence>MDEFCAFNHKILEAKWHEAAGKWHLLVESGGRTFVDVCDIFINAGGVLDNWKWPDISGIETFKGKLVHSADWDPKYDFTDKSVAVIGIGSSGIQILPHVARQAKTTTLFARSPTWITPSVGISEPGQDDPEVDEAMNYAQKELEKFQKDPEYLRGHRVKLQDGRIQGFKLFMQGSEAQKEALAMFAESMRQRLGNSEKGRRIAEQLIPKFPVGCRRLTPGQGFLEALLEDNVSMEWKNLDRITERGILTTDGRLIECDAIVCATGFDNSFRPRFPTIGRDGTELAKKWEESPEAYFGITVAQMPNYFMFIGPNSPIANGSLVQAIQITGIYIAKCIQKIQRQFIKSMSVRQQAQDDFNEHCRTFLADTVFSGNCSSWYKQGDIDGKVVAIYCGSSYHFIESLKEPRWEDYEFAYVGDVRPNRFAYLGNGITLGEAQGKSVGATQTLNFEEYWNLFNSPAING</sequence>
<keyword evidence="2" id="KW-0285">Flavoprotein</keyword>
<dbReference type="EMBL" id="JAXLQG010000014">
    <property type="protein sequence ID" value="KAK5532772.1"/>
    <property type="molecule type" value="Genomic_DNA"/>
</dbReference>
<name>A0AAV9Q0H1_9PEZI</name>
<evidence type="ECO:0000313" key="6">
    <source>
        <dbReference type="Proteomes" id="UP001345827"/>
    </source>
</evidence>
<protein>
    <submittedName>
        <fullName evidence="5">Uncharacterized protein</fullName>
    </submittedName>
</protein>
<organism evidence="5 6">
    <name type="scientific">Vermiconidia calcicola</name>
    <dbReference type="NCBI Taxonomy" id="1690605"/>
    <lineage>
        <taxon>Eukaryota</taxon>
        <taxon>Fungi</taxon>
        <taxon>Dikarya</taxon>
        <taxon>Ascomycota</taxon>
        <taxon>Pezizomycotina</taxon>
        <taxon>Dothideomycetes</taxon>
        <taxon>Dothideomycetidae</taxon>
        <taxon>Mycosphaerellales</taxon>
        <taxon>Extremaceae</taxon>
        <taxon>Vermiconidia</taxon>
    </lineage>
</organism>
<evidence type="ECO:0000256" key="1">
    <source>
        <dbReference type="ARBA" id="ARBA00010139"/>
    </source>
</evidence>
<dbReference type="Proteomes" id="UP001345827">
    <property type="component" value="Unassembled WGS sequence"/>
</dbReference>
<dbReference type="GO" id="GO:0004499">
    <property type="term" value="F:N,N-dimethylaniline monooxygenase activity"/>
    <property type="evidence" value="ECO:0007669"/>
    <property type="project" value="InterPro"/>
</dbReference>
<accession>A0AAV9Q0H1</accession>
<keyword evidence="4" id="KW-0560">Oxidoreductase</keyword>
<keyword evidence="6" id="KW-1185">Reference proteome</keyword>
<proteinExistence type="inferred from homology"/>